<dbReference type="EMBL" id="KL142379">
    <property type="protein sequence ID" value="KDR76114.1"/>
    <property type="molecule type" value="Genomic_DNA"/>
</dbReference>
<gene>
    <name evidence="1" type="ORF">GALMADRAFT_267772</name>
</gene>
<dbReference type="HOGENOM" id="CLU_1369134_0_0_1"/>
<evidence type="ECO:0000313" key="2">
    <source>
        <dbReference type="Proteomes" id="UP000027222"/>
    </source>
</evidence>
<protein>
    <submittedName>
        <fullName evidence="1">Uncharacterized protein</fullName>
    </submittedName>
</protein>
<evidence type="ECO:0000313" key="1">
    <source>
        <dbReference type="EMBL" id="KDR76114.1"/>
    </source>
</evidence>
<dbReference type="AlphaFoldDB" id="A0A067T877"/>
<sequence length="199" mass="23515">MSVSSVESEEQQPSLRPKDIVQVKDVSLMRRPVNKSNHDWILDTFRCLPLEQLPIFLLPRLSVKPRLQPPRLHFGWPYPERYILKISEQKDFVTKGLIRSPKFREYVRQPPTEKRIQEIALEELNVSSCVPRLILAYGPLSDYFLALSNNYLKGDYTPPKEDIEKIQEYFCLEGPPMWYLDAEGYEHWGYHTLNKRKHS</sequence>
<keyword evidence="2" id="KW-1185">Reference proteome</keyword>
<dbReference type="Proteomes" id="UP000027222">
    <property type="component" value="Unassembled WGS sequence"/>
</dbReference>
<dbReference type="OrthoDB" id="3068837at2759"/>
<reference evidence="2" key="1">
    <citation type="journal article" date="2014" name="Proc. Natl. Acad. Sci. U.S.A.">
        <title>Extensive sampling of basidiomycete genomes demonstrates inadequacy of the white-rot/brown-rot paradigm for wood decay fungi.</title>
        <authorList>
            <person name="Riley R."/>
            <person name="Salamov A.A."/>
            <person name="Brown D.W."/>
            <person name="Nagy L.G."/>
            <person name="Floudas D."/>
            <person name="Held B.W."/>
            <person name="Levasseur A."/>
            <person name="Lombard V."/>
            <person name="Morin E."/>
            <person name="Otillar R."/>
            <person name="Lindquist E.A."/>
            <person name="Sun H."/>
            <person name="LaButti K.M."/>
            <person name="Schmutz J."/>
            <person name="Jabbour D."/>
            <person name="Luo H."/>
            <person name="Baker S.E."/>
            <person name="Pisabarro A.G."/>
            <person name="Walton J.D."/>
            <person name="Blanchette R.A."/>
            <person name="Henrissat B."/>
            <person name="Martin F."/>
            <person name="Cullen D."/>
            <person name="Hibbett D.S."/>
            <person name="Grigoriev I.V."/>
        </authorList>
    </citation>
    <scope>NUCLEOTIDE SEQUENCE [LARGE SCALE GENOMIC DNA]</scope>
    <source>
        <strain evidence="2">CBS 339.88</strain>
    </source>
</reference>
<accession>A0A067T877</accession>
<name>A0A067T877_GALM3</name>
<proteinExistence type="predicted"/>
<organism evidence="1 2">
    <name type="scientific">Galerina marginata (strain CBS 339.88)</name>
    <dbReference type="NCBI Taxonomy" id="685588"/>
    <lineage>
        <taxon>Eukaryota</taxon>
        <taxon>Fungi</taxon>
        <taxon>Dikarya</taxon>
        <taxon>Basidiomycota</taxon>
        <taxon>Agaricomycotina</taxon>
        <taxon>Agaricomycetes</taxon>
        <taxon>Agaricomycetidae</taxon>
        <taxon>Agaricales</taxon>
        <taxon>Agaricineae</taxon>
        <taxon>Strophariaceae</taxon>
        <taxon>Galerina</taxon>
    </lineage>
</organism>